<evidence type="ECO:0000256" key="4">
    <source>
        <dbReference type="ARBA" id="ARBA00022475"/>
    </source>
</evidence>
<sequence>MSGVLAGFFIVWALIGVGMVAGRSGVLGPHGRYVLNRTTFFIASPALVLLGLLESDVREVFSLPMAVAGISGLVTGGILLLGVALFTDRRGPDLVVTAISGSVVNGANMGFPIAAYVLGDISHALPVVLFQQAVYTPLYLFVLHRVTEKDDPGPSGAAGVLRSIVANPTIIASAVGLLLVLVGAQIPPILLEPVRSLADMAIPAMLLAYGLSLYGSRPLAKDDGYRGLIAAASASKLLLMPVIALGVGLLLGLRGTALYEVVVMAALPTAQNVYVAAARYRASENLARDTVLITTLGTVLVLLLISAVLEV</sequence>
<feature type="transmembrane region" description="Helical" evidence="8">
    <location>
        <begin position="164"/>
        <end position="184"/>
    </location>
</feature>
<dbReference type="RefSeq" id="WP_096799626.1">
    <property type="nucleotide sequence ID" value="NZ_CP023564.1"/>
</dbReference>
<keyword evidence="5 8" id="KW-0812">Transmembrane</keyword>
<keyword evidence="10" id="KW-1185">Reference proteome</keyword>
<protein>
    <submittedName>
        <fullName evidence="9">Permease</fullName>
    </submittedName>
</protein>
<feature type="transmembrane region" description="Helical" evidence="8">
    <location>
        <begin position="34"/>
        <end position="53"/>
    </location>
</feature>
<feature type="transmembrane region" description="Helical" evidence="8">
    <location>
        <begin position="94"/>
        <end position="118"/>
    </location>
</feature>
<dbReference type="PANTHER" id="PTHR36838">
    <property type="entry name" value="AUXIN EFFLUX CARRIER FAMILY PROTEIN"/>
    <property type="match status" value="1"/>
</dbReference>
<evidence type="ECO:0000313" key="10">
    <source>
        <dbReference type="Proteomes" id="UP000217889"/>
    </source>
</evidence>
<dbReference type="Pfam" id="PF03547">
    <property type="entry name" value="Mem_trans"/>
    <property type="match status" value="1"/>
</dbReference>
<feature type="transmembrane region" description="Helical" evidence="8">
    <location>
        <begin position="227"/>
        <end position="251"/>
    </location>
</feature>
<feature type="transmembrane region" description="Helical" evidence="8">
    <location>
        <begin position="65"/>
        <end position="87"/>
    </location>
</feature>
<gene>
    <name evidence="9" type="ORF">CFK41_10635</name>
</gene>
<dbReference type="InterPro" id="IPR004776">
    <property type="entry name" value="Mem_transp_PIN-like"/>
</dbReference>
<keyword evidence="7 8" id="KW-0472">Membrane</keyword>
<proteinExistence type="inferred from homology"/>
<evidence type="ECO:0000256" key="5">
    <source>
        <dbReference type="ARBA" id="ARBA00022692"/>
    </source>
</evidence>
<dbReference type="OrthoDB" id="5405318at2"/>
<evidence type="ECO:0000256" key="7">
    <source>
        <dbReference type="ARBA" id="ARBA00023136"/>
    </source>
</evidence>
<organism evidence="9 10">
    <name type="scientific">Brachybacterium ginsengisoli</name>
    <dbReference type="NCBI Taxonomy" id="1331682"/>
    <lineage>
        <taxon>Bacteria</taxon>
        <taxon>Bacillati</taxon>
        <taxon>Actinomycetota</taxon>
        <taxon>Actinomycetes</taxon>
        <taxon>Micrococcales</taxon>
        <taxon>Dermabacteraceae</taxon>
        <taxon>Brachybacterium</taxon>
    </lineage>
</organism>
<dbReference type="GO" id="GO:0005886">
    <property type="term" value="C:plasma membrane"/>
    <property type="evidence" value="ECO:0007669"/>
    <property type="project" value="UniProtKB-SubCell"/>
</dbReference>
<dbReference type="AlphaFoldDB" id="A0A291GYE0"/>
<feature type="transmembrane region" description="Helical" evidence="8">
    <location>
        <begin position="196"/>
        <end position="215"/>
    </location>
</feature>
<dbReference type="EMBL" id="CP023564">
    <property type="protein sequence ID" value="ATG55162.1"/>
    <property type="molecule type" value="Genomic_DNA"/>
</dbReference>
<dbReference type="Proteomes" id="UP000217889">
    <property type="component" value="Chromosome"/>
</dbReference>
<feature type="transmembrane region" description="Helical" evidence="8">
    <location>
        <begin position="124"/>
        <end position="143"/>
    </location>
</feature>
<dbReference type="GO" id="GO:0055085">
    <property type="term" value="P:transmembrane transport"/>
    <property type="evidence" value="ECO:0007669"/>
    <property type="project" value="InterPro"/>
</dbReference>
<comment type="similarity">
    <text evidence="2">Belongs to the auxin efflux carrier (TC 2.A.69) family.</text>
</comment>
<comment type="subcellular location">
    <subcellularLocation>
        <location evidence="1">Cell membrane</location>
        <topology evidence="1">Multi-pass membrane protein</topology>
    </subcellularLocation>
</comment>
<reference evidence="9 10" key="1">
    <citation type="journal article" date="2014" name="Int. J. Syst. Evol. Microbiol.">
        <title>Brachybacterium ginsengisoli sp. nov., isolated from soil of a ginseng field.</title>
        <authorList>
            <person name="Hoang V.A."/>
            <person name="Kim Y.J."/>
            <person name="Nguyen N.L."/>
            <person name="Yang D.C."/>
        </authorList>
    </citation>
    <scope>NUCLEOTIDE SEQUENCE [LARGE SCALE GENOMIC DNA]</scope>
    <source>
        <strain evidence="9 10">DCY80</strain>
    </source>
</reference>
<keyword evidence="4" id="KW-1003">Cell membrane</keyword>
<evidence type="ECO:0000256" key="1">
    <source>
        <dbReference type="ARBA" id="ARBA00004651"/>
    </source>
</evidence>
<feature type="transmembrane region" description="Helical" evidence="8">
    <location>
        <begin position="257"/>
        <end position="278"/>
    </location>
</feature>
<evidence type="ECO:0000256" key="8">
    <source>
        <dbReference type="SAM" id="Phobius"/>
    </source>
</evidence>
<dbReference type="Gene3D" id="1.20.1530.20">
    <property type="match status" value="1"/>
</dbReference>
<keyword evidence="3" id="KW-0813">Transport</keyword>
<evidence type="ECO:0000313" key="9">
    <source>
        <dbReference type="EMBL" id="ATG55162.1"/>
    </source>
</evidence>
<name>A0A291GYE0_9MICO</name>
<evidence type="ECO:0000256" key="3">
    <source>
        <dbReference type="ARBA" id="ARBA00022448"/>
    </source>
</evidence>
<evidence type="ECO:0000256" key="6">
    <source>
        <dbReference type="ARBA" id="ARBA00022989"/>
    </source>
</evidence>
<dbReference type="KEGG" id="bgg:CFK41_10635"/>
<dbReference type="InterPro" id="IPR038770">
    <property type="entry name" value="Na+/solute_symporter_sf"/>
</dbReference>
<evidence type="ECO:0000256" key="2">
    <source>
        <dbReference type="ARBA" id="ARBA00010145"/>
    </source>
</evidence>
<keyword evidence="6 8" id="KW-1133">Transmembrane helix</keyword>
<accession>A0A291GYE0</accession>
<feature type="transmembrane region" description="Helical" evidence="8">
    <location>
        <begin position="290"/>
        <end position="309"/>
    </location>
</feature>
<feature type="transmembrane region" description="Helical" evidence="8">
    <location>
        <begin position="6"/>
        <end position="22"/>
    </location>
</feature>
<dbReference type="PANTHER" id="PTHR36838:SF1">
    <property type="entry name" value="SLR1864 PROTEIN"/>
    <property type="match status" value="1"/>
</dbReference>